<reference evidence="1 2" key="1">
    <citation type="submission" date="2013-11" db="EMBL/GenBank/DDBJ databases">
        <title>The Genome Sequence of Phytophthora parasitica P1976.</title>
        <authorList>
            <consortium name="The Broad Institute Genomics Platform"/>
            <person name="Russ C."/>
            <person name="Tyler B."/>
            <person name="Panabieres F."/>
            <person name="Shan W."/>
            <person name="Tripathy S."/>
            <person name="Grunwald N."/>
            <person name="Machado M."/>
            <person name="Johnson C.S."/>
            <person name="Walker B."/>
            <person name="Young S."/>
            <person name="Zeng Q."/>
            <person name="Gargeya S."/>
            <person name="Fitzgerald M."/>
            <person name="Haas B."/>
            <person name="Abouelleil A."/>
            <person name="Allen A.W."/>
            <person name="Alvarado L."/>
            <person name="Arachchi H.M."/>
            <person name="Berlin A.M."/>
            <person name="Chapman S.B."/>
            <person name="Gainer-Dewar J."/>
            <person name="Goldberg J."/>
            <person name="Griggs A."/>
            <person name="Gujja S."/>
            <person name="Hansen M."/>
            <person name="Howarth C."/>
            <person name="Imamovic A."/>
            <person name="Ireland A."/>
            <person name="Larimer J."/>
            <person name="McCowan C."/>
            <person name="Murphy C."/>
            <person name="Pearson M."/>
            <person name="Poon T.W."/>
            <person name="Priest M."/>
            <person name="Roberts A."/>
            <person name="Saif S."/>
            <person name="Shea T."/>
            <person name="Sisk P."/>
            <person name="Sykes S."/>
            <person name="Wortman J."/>
            <person name="Nusbaum C."/>
            <person name="Birren B."/>
        </authorList>
    </citation>
    <scope>NUCLEOTIDE SEQUENCE [LARGE SCALE GENOMIC DNA]</scope>
    <source>
        <strain evidence="1 2">P1976</strain>
    </source>
</reference>
<evidence type="ECO:0000313" key="1">
    <source>
        <dbReference type="EMBL" id="ETO84906.1"/>
    </source>
</evidence>
<organism evidence="1 2">
    <name type="scientific">Phytophthora nicotianae P1976</name>
    <dbReference type="NCBI Taxonomy" id="1317066"/>
    <lineage>
        <taxon>Eukaryota</taxon>
        <taxon>Sar</taxon>
        <taxon>Stramenopiles</taxon>
        <taxon>Oomycota</taxon>
        <taxon>Peronosporomycetes</taxon>
        <taxon>Peronosporales</taxon>
        <taxon>Peronosporaceae</taxon>
        <taxon>Phytophthora</taxon>
    </lineage>
</organism>
<accession>A0A081B195</accession>
<dbReference type="Proteomes" id="UP000028582">
    <property type="component" value="Unassembled WGS sequence"/>
</dbReference>
<evidence type="ECO:0000313" key="2">
    <source>
        <dbReference type="Proteomes" id="UP000028582"/>
    </source>
</evidence>
<comment type="caution">
    <text evidence="1">The sequence shown here is derived from an EMBL/GenBank/DDBJ whole genome shotgun (WGS) entry which is preliminary data.</text>
</comment>
<dbReference type="EMBL" id="ANJA01000216">
    <property type="protein sequence ID" value="ETO84906.1"/>
    <property type="molecule type" value="Genomic_DNA"/>
</dbReference>
<protein>
    <submittedName>
        <fullName evidence="1">Uncharacterized protein</fullName>
    </submittedName>
</protein>
<dbReference type="AlphaFoldDB" id="A0A081B195"/>
<sequence length="45" mass="5020">MSYQQSATSCMCPPSFAQYPGDVVKYQLTVSPFAARTCPQRAHHQ</sequence>
<name>A0A081B195_PHYNI</name>
<proteinExistence type="predicted"/>
<gene>
    <name evidence="1" type="ORF">F444_01246</name>
</gene>